<dbReference type="RefSeq" id="WP_109645003.1">
    <property type="nucleotide sequence ID" value="NZ_QGGB01000003.1"/>
</dbReference>
<dbReference type="AlphaFoldDB" id="A0A316TW17"/>
<protein>
    <recommendedName>
        <fullName evidence="4">YD repeat-containing protein</fullName>
    </recommendedName>
</protein>
<keyword evidence="3" id="KW-1185">Reference proteome</keyword>
<proteinExistence type="predicted"/>
<keyword evidence="1" id="KW-0732">Signal</keyword>
<evidence type="ECO:0000313" key="2">
    <source>
        <dbReference type="EMBL" id="PWN07375.1"/>
    </source>
</evidence>
<reference evidence="2 3" key="1">
    <citation type="submission" date="2018-05" db="EMBL/GenBank/DDBJ databases">
        <title>Rhodohalobacter halophilus gen. nov., sp. nov., a moderately halophilic member of the family Balneolaceae.</title>
        <authorList>
            <person name="Liu Z.-W."/>
        </authorList>
    </citation>
    <scope>NUCLEOTIDE SEQUENCE [LARGE SCALE GENOMIC DNA]</scope>
    <source>
        <strain evidence="2 3">8A47</strain>
    </source>
</reference>
<dbReference type="OrthoDB" id="9845338at2"/>
<evidence type="ECO:0000256" key="1">
    <source>
        <dbReference type="SAM" id="SignalP"/>
    </source>
</evidence>
<accession>A0A316TW17</accession>
<feature type="signal peptide" evidence="1">
    <location>
        <begin position="1"/>
        <end position="24"/>
    </location>
</feature>
<sequence>MFFRYLSISLAALLLLLFSSCSILESNEDKQTECILEEIQFDPFNSLKFQTISGGRIYRVLQEFRPEEGEARIVGSFLFKYFENKIEVTDQQDSISPFPFMTIEMENDRPATVTRYFTSSGVLLFHEFSYPEDDLIRIDMTREASTGDVLYVGYSLYHTGPDGNIVRNERFRATDEDPSGFRKLEDRRYTYDGSSSPQKELWLPFFGSSNFPDVRFFSENNILSFTENDQTFEFSYQYSESNKPVIQTLPSGQNIEFSYINCPD</sequence>
<name>A0A316TW17_9BACT</name>
<evidence type="ECO:0000313" key="3">
    <source>
        <dbReference type="Proteomes" id="UP000245533"/>
    </source>
</evidence>
<gene>
    <name evidence="2" type="ORF">DDZ15_03675</name>
</gene>
<dbReference type="EMBL" id="QGGB01000003">
    <property type="protein sequence ID" value="PWN07375.1"/>
    <property type="molecule type" value="Genomic_DNA"/>
</dbReference>
<dbReference type="Proteomes" id="UP000245533">
    <property type="component" value="Unassembled WGS sequence"/>
</dbReference>
<organism evidence="2 3">
    <name type="scientific">Rhodohalobacter mucosus</name>
    <dbReference type="NCBI Taxonomy" id="2079485"/>
    <lineage>
        <taxon>Bacteria</taxon>
        <taxon>Pseudomonadati</taxon>
        <taxon>Balneolota</taxon>
        <taxon>Balneolia</taxon>
        <taxon>Balneolales</taxon>
        <taxon>Balneolaceae</taxon>
        <taxon>Rhodohalobacter</taxon>
    </lineage>
</organism>
<evidence type="ECO:0008006" key="4">
    <source>
        <dbReference type="Google" id="ProtNLM"/>
    </source>
</evidence>
<dbReference type="PROSITE" id="PS51257">
    <property type="entry name" value="PROKAR_LIPOPROTEIN"/>
    <property type="match status" value="1"/>
</dbReference>
<comment type="caution">
    <text evidence="2">The sequence shown here is derived from an EMBL/GenBank/DDBJ whole genome shotgun (WGS) entry which is preliminary data.</text>
</comment>
<feature type="chain" id="PRO_5016252612" description="YD repeat-containing protein" evidence="1">
    <location>
        <begin position="25"/>
        <end position="264"/>
    </location>
</feature>